<dbReference type="EMBL" id="MU267698">
    <property type="protein sequence ID" value="KAH7910846.1"/>
    <property type="molecule type" value="Genomic_DNA"/>
</dbReference>
<dbReference type="Proteomes" id="UP000790377">
    <property type="component" value="Unassembled WGS sequence"/>
</dbReference>
<gene>
    <name evidence="1" type="ORF">BJ138DRAFT_1086818</name>
</gene>
<protein>
    <submittedName>
        <fullName evidence="1">Ras guanine nucleotide exchange factor domain-containing protein</fullName>
    </submittedName>
</protein>
<reference evidence="1" key="1">
    <citation type="journal article" date="2021" name="New Phytol.">
        <title>Evolutionary innovations through gain and loss of genes in the ectomycorrhizal Boletales.</title>
        <authorList>
            <person name="Wu G."/>
            <person name="Miyauchi S."/>
            <person name="Morin E."/>
            <person name="Kuo A."/>
            <person name="Drula E."/>
            <person name="Varga T."/>
            <person name="Kohler A."/>
            <person name="Feng B."/>
            <person name="Cao Y."/>
            <person name="Lipzen A."/>
            <person name="Daum C."/>
            <person name="Hundley H."/>
            <person name="Pangilinan J."/>
            <person name="Johnson J."/>
            <person name="Barry K."/>
            <person name="LaButti K."/>
            <person name="Ng V."/>
            <person name="Ahrendt S."/>
            <person name="Min B."/>
            <person name="Choi I.G."/>
            <person name="Park H."/>
            <person name="Plett J.M."/>
            <person name="Magnuson J."/>
            <person name="Spatafora J.W."/>
            <person name="Nagy L.G."/>
            <person name="Henrissat B."/>
            <person name="Grigoriev I.V."/>
            <person name="Yang Z.L."/>
            <person name="Xu J."/>
            <person name="Martin F.M."/>
        </authorList>
    </citation>
    <scope>NUCLEOTIDE SEQUENCE</scope>
    <source>
        <strain evidence="1">ATCC 28755</strain>
    </source>
</reference>
<accession>A0ACB8ACT2</accession>
<proteinExistence type="predicted"/>
<name>A0ACB8ACT2_9AGAM</name>
<sequence length="1372" mass="152555">MAALGVAMYGGFPSEYTSTITTEEDAQISQGVDEQYISTFFCRALYDYQTRDASSLSFHKNDIIEVLTQLESGWWDGLLGDERGWFPSNYVVVISDEEAELSLSGYDNSSTQPPIQPQTHTVQHTNGTNGVHPQTDVPQDQFASDSEWLSDDINDSGSPNGFLEMGNAAVDNPTLSNDFWMPQVTQDGQIYYVNTQTGQHSRDLPQEAEDTSDGDLAGLTTSQPSSRAGTSAGLGFGAVTENSLAGFGIPKRTGTPEPWVRKLADDGMSYYYWNKLTNQVSWTIPESEGLPKKGRSRAHTHSSTASSDFFDSADESAPQNTQHRLRAGTLPSNSRATRRQRVSVADPISDSDDSGLYSPDRSNSPTVLQSANGRNESFDRQKLPVDLSMERKPSIELTAAERIAQSLQQSLSPPPPDLVSDLSHLARDAIAAVILKNQQLTGVSRRSEQGQILDNLIRSVVVAVRNLLYISAPPSGHIPSNLIPRDARDRRETTASQTLLKPSQRKVTATLSKLVLSARAMEYDSGPAAHETPARIESDAEELERAILAFVVEVQRCQNEQLGGVGLKRIQGQFSSVHIGLGLVGAGAGGTWKGFGWVVLDDTEEAPRNILETDVFAEFGSLLQQTQTSFGALRSALRNAGGESQQRVWMASQDVLGELFNLLLYVVNIHIARHVDIDGYYSDPERVENGAQYIQTVDKAKLLIRTLESVVQSIYDDSSSLLLATQRIRRSSTGNRPWKEKEMHYEYLDAIATSLESNVRFLAQTLDALLSVGHDQADMAQGEYNSSIEWRMSRLSIIDNHFDARPMSMLNPADPESEDIVDFELAFGASGLKKSGTILGSTERSPYRSQSQMSDTTITLTDRTIHESPGSSANGDGITPIHALIPPPSLDKLKDSATMSDAASLFEDESSAAKAPTANASKIKQIFGDEAPEHIVSTKPWYLRPNYGKNDIIIDPDGSVRAGTVPALIERLTSHETGDPTFIKTFLMTYKSFTTLDELFDILVRRFFITSPDNLTAIELEEWKKLKQHIIQMRVLNTFRAMVHDEHFLEKEDMYILDRLKDFLLHETVSKIPAAKQLLVVVERARGGELKKMTINTTLTSPPTSIVPKTNKKLKLLDIDALELSRQLTIMESHLYQKIRPMECLQRSREQKTDHNDNIARVIQTSNRIANWVADSVLSHEDSRKRAAVIKQFISVADRCRSMHNYSTMVAIVSGLNSPPIRRLKRSWEQVNARHMSQLGNCEMTIDSGKNFGNYRSTLARVAPPCVPFIGVFLTTLTFIQDGSKDTLPGNLVNFRKRQKASEVIQDIQRWQTLPHHFHPLGSVQTYIEESLGRFGEPVDVGDLFWNLSLEREPREREDEKMARLLQESGFL</sequence>
<evidence type="ECO:0000313" key="2">
    <source>
        <dbReference type="Proteomes" id="UP000790377"/>
    </source>
</evidence>
<comment type="caution">
    <text evidence="1">The sequence shown here is derived from an EMBL/GenBank/DDBJ whole genome shotgun (WGS) entry which is preliminary data.</text>
</comment>
<keyword evidence="2" id="KW-1185">Reference proteome</keyword>
<evidence type="ECO:0000313" key="1">
    <source>
        <dbReference type="EMBL" id="KAH7910846.1"/>
    </source>
</evidence>
<organism evidence="1 2">
    <name type="scientific">Hygrophoropsis aurantiaca</name>
    <dbReference type="NCBI Taxonomy" id="72124"/>
    <lineage>
        <taxon>Eukaryota</taxon>
        <taxon>Fungi</taxon>
        <taxon>Dikarya</taxon>
        <taxon>Basidiomycota</taxon>
        <taxon>Agaricomycotina</taxon>
        <taxon>Agaricomycetes</taxon>
        <taxon>Agaricomycetidae</taxon>
        <taxon>Boletales</taxon>
        <taxon>Coniophorineae</taxon>
        <taxon>Hygrophoropsidaceae</taxon>
        <taxon>Hygrophoropsis</taxon>
    </lineage>
</organism>